<dbReference type="GO" id="GO:0003700">
    <property type="term" value="F:DNA-binding transcription factor activity"/>
    <property type="evidence" value="ECO:0007669"/>
    <property type="project" value="TreeGrafter"/>
</dbReference>
<evidence type="ECO:0000259" key="6">
    <source>
        <dbReference type="PROSITE" id="PS51078"/>
    </source>
</evidence>
<evidence type="ECO:0000256" key="1">
    <source>
        <dbReference type="ARBA" id="ARBA00023015"/>
    </source>
</evidence>
<dbReference type="GO" id="GO:0045892">
    <property type="term" value="P:negative regulation of DNA-templated transcription"/>
    <property type="evidence" value="ECO:0007669"/>
    <property type="project" value="TreeGrafter"/>
</dbReference>
<keyword evidence="3" id="KW-0804">Transcription</keyword>
<dbReference type="Proteomes" id="UP000442990">
    <property type="component" value="Unassembled WGS sequence"/>
</dbReference>
<dbReference type="PROSITE" id="PS51078">
    <property type="entry name" value="ICLR_ED"/>
    <property type="match status" value="1"/>
</dbReference>
<sequence>MVGPHARTAPSGVGPQGAGHGRSTARRGTPPRTGHATAEEPWTRGPPVDTGRRAGPVTAPSAPGRLLAVLAAFDQEHTALSLTDISRRAGLSLTTAHRLVAALTGWGALERDANGAYHVGLRLWELAALAPRGPALRQIALPYLEDLYEATHENVQLAVRDGAEVVYTEWISGRSSVGVRIQVGARWPLHATGVGLALLAHARPEFQDAYCAGPLAAYTPYTITDPVRLRRVLAEVRRTGVAVSSRQVTDDALSVAAPVRGADGSVVAAVSLVVPWAGARVAVLVPAVRLAALGISRALGRPPVARADPPA</sequence>
<organism evidence="7 8">
    <name type="scientific">Streptomyces triticiradicis</name>
    <dbReference type="NCBI Taxonomy" id="2651189"/>
    <lineage>
        <taxon>Bacteria</taxon>
        <taxon>Bacillati</taxon>
        <taxon>Actinomycetota</taxon>
        <taxon>Actinomycetes</taxon>
        <taxon>Kitasatosporales</taxon>
        <taxon>Streptomycetaceae</taxon>
        <taxon>Streptomyces</taxon>
    </lineage>
</organism>
<feature type="region of interest" description="Disordered" evidence="4">
    <location>
        <begin position="1"/>
        <end position="60"/>
    </location>
</feature>
<dbReference type="AlphaFoldDB" id="A0A7J5DCG1"/>
<feature type="domain" description="IclR-ED" evidence="6">
    <location>
        <begin position="122"/>
        <end position="301"/>
    </location>
</feature>
<dbReference type="EMBL" id="WBKG01000019">
    <property type="protein sequence ID" value="KAB1986523.1"/>
    <property type="molecule type" value="Genomic_DNA"/>
</dbReference>
<keyword evidence="2" id="KW-0238">DNA-binding</keyword>
<dbReference type="SMART" id="SM00346">
    <property type="entry name" value="HTH_ICLR"/>
    <property type="match status" value="1"/>
</dbReference>
<gene>
    <name evidence="7" type="ORF">F8144_22880</name>
</gene>
<dbReference type="InterPro" id="IPR050707">
    <property type="entry name" value="HTH_MetabolicPath_Reg"/>
</dbReference>
<evidence type="ECO:0000256" key="4">
    <source>
        <dbReference type="SAM" id="MobiDB-lite"/>
    </source>
</evidence>
<feature type="domain" description="HTH iclR-type" evidence="5">
    <location>
        <begin position="60"/>
        <end position="121"/>
    </location>
</feature>
<dbReference type="Gene3D" id="3.30.450.40">
    <property type="match status" value="1"/>
</dbReference>
<keyword evidence="1" id="KW-0805">Transcription regulation</keyword>
<dbReference type="SUPFAM" id="SSF55781">
    <property type="entry name" value="GAF domain-like"/>
    <property type="match status" value="1"/>
</dbReference>
<evidence type="ECO:0000256" key="3">
    <source>
        <dbReference type="ARBA" id="ARBA00023163"/>
    </source>
</evidence>
<evidence type="ECO:0000256" key="2">
    <source>
        <dbReference type="ARBA" id="ARBA00023125"/>
    </source>
</evidence>
<evidence type="ECO:0000313" key="8">
    <source>
        <dbReference type="Proteomes" id="UP000442990"/>
    </source>
</evidence>
<comment type="caution">
    <text evidence="7">The sequence shown here is derived from an EMBL/GenBank/DDBJ whole genome shotgun (WGS) entry which is preliminary data.</text>
</comment>
<proteinExistence type="predicted"/>
<dbReference type="PANTHER" id="PTHR30136">
    <property type="entry name" value="HELIX-TURN-HELIX TRANSCRIPTIONAL REGULATOR, ICLR FAMILY"/>
    <property type="match status" value="1"/>
</dbReference>
<keyword evidence="8" id="KW-1185">Reference proteome</keyword>
<dbReference type="GO" id="GO:0003677">
    <property type="term" value="F:DNA binding"/>
    <property type="evidence" value="ECO:0007669"/>
    <property type="project" value="UniProtKB-KW"/>
</dbReference>
<dbReference type="Pfam" id="PF01614">
    <property type="entry name" value="IclR_C"/>
    <property type="match status" value="1"/>
</dbReference>
<dbReference type="InterPro" id="IPR036388">
    <property type="entry name" value="WH-like_DNA-bd_sf"/>
</dbReference>
<evidence type="ECO:0000259" key="5">
    <source>
        <dbReference type="PROSITE" id="PS51077"/>
    </source>
</evidence>
<name>A0A7J5DCG1_9ACTN</name>
<evidence type="ECO:0000313" key="7">
    <source>
        <dbReference type="EMBL" id="KAB1986523.1"/>
    </source>
</evidence>
<dbReference type="Gene3D" id="1.10.10.10">
    <property type="entry name" value="Winged helix-like DNA-binding domain superfamily/Winged helix DNA-binding domain"/>
    <property type="match status" value="1"/>
</dbReference>
<dbReference type="InterPro" id="IPR005471">
    <property type="entry name" value="Tscrpt_reg_IclR_N"/>
</dbReference>
<reference evidence="7 8" key="1">
    <citation type="submission" date="2019-09" db="EMBL/GenBank/DDBJ databases">
        <title>Isolation and identification of active actinomycetes.</title>
        <authorList>
            <person name="Yu Z."/>
            <person name="Han C."/>
            <person name="Yu B."/>
        </authorList>
    </citation>
    <scope>NUCLEOTIDE SEQUENCE [LARGE SCALE GENOMIC DNA]</scope>
    <source>
        <strain evidence="7 8">NEAU-H2</strain>
    </source>
</reference>
<accession>A0A7J5DCG1</accession>
<protein>
    <submittedName>
        <fullName evidence="7">IclR family transcriptional regulator</fullName>
    </submittedName>
</protein>
<dbReference type="SUPFAM" id="SSF46785">
    <property type="entry name" value="Winged helix' DNA-binding domain"/>
    <property type="match status" value="1"/>
</dbReference>
<dbReference type="PROSITE" id="PS51077">
    <property type="entry name" value="HTH_ICLR"/>
    <property type="match status" value="1"/>
</dbReference>
<dbReference type="PANTHER" id="PTHR30136:SF24">
    <property type="entry name" value="HTH-TYPE TRANSCRIPTIONAL REPRESSOR ALLR"/>
    <property type="match status" value="1"/>
</dbReference>
<dbReference type="InterPro" id="IPR014757">
    <property type="entry name" value="Tscrpt_reg_IclR_C"/>
</dbReference>
<dbReference type="InterPro" id="IPR036390">
    <property type="entry name" value="WH_DNA-bd_sf"/>
</dbReference>
<dbReference type="InterPro" id="IPR029016">
    <property type="entry name" value="GAF-like_dom_sf"/>
</dbReference>
<dbReference type="Pfam" id="PF09339">
    <property type="entry name" value="HTH_IclR"/>
    <property type="match status" value="1"/>
</dbReference>